<organism evidence="2 3">
    <name type="scientific">Mangrovicoccus algicola</name>
    <dbReference type="NCBI Taxonomy" id="2771008"/>
    <lineage>
        <taxon>Bacteria</taxon>
        <taxon>Pseudomonadati</taxon>
        <taxon>Pseudomonadota</taxon>
        <taxon>Alphaproteobacteria</taxon>
        <taxon>Rhodobacterales</taxon>
        <taxon>Paracoccaceae</taxon>
        <taxon>Mangrovicoccus</taxon>
    </lineage>
</organism>
<dbReference type="Pfam" id="PF02602">
    <property type="entry name" value="HEM4"/>
    <property type="match status" value="1"/>
</dbReference>
<keyword evidence="3" id="KW-1185">Reference proteome</keyword>
<sequence>LVALLSAERPAGRLLHLRGAHVAGPLAAPLRAAGLDVAEMVTYDQRPLPPGAAARALLARPGTVLLPVFSARSARLLGPWLRDAAAQLRVAAISPAVAAALPVQSAARPDVAARPDSGAMLDLLARQDAGLRA</sequence>
<evidence type="ECO:0000259" key="1">
    <source>
        <dbReference type="Pfam" id="PF02602"/>
    </source>
</evidence>
<dbReference type="RefSeq" id="WP_193180029.1">
    <property type="nucleotide sequence ID" value="NZ_JACVXA010000008.1"/>
</dbReference>
<feature type="non-terminal residue" evidence="2">
    <location>
        <position position="1"/>
    </location>
</feature>
<protein>
    <submittedName>
        <fullName evidence="2">Uroporphyrinogen-III synthase</fullName>
    </submittedName>
</protein>
<comment type="caution">
    <text evidence="2">The sequence shown here is derived from an EMBL/GenBank/DDBJ whole genome shotgun (WGS) entry which is preliminary data.</text>
</comment>
<dbReference type="InterPro" id="IPR003754">
    <property type="entry name" value="4pyrrol_synth_uPrphyn_synth"/>
</dbReference>
<evidence type="ECO:0000313" key="2">
    <source>
        <dbReference type="EMBL" id="MBE3637437.1"/>
    </source>
</evidence>
<accession>A0A8J7CW75</accession>
<dbReference type="GO" id="GO:0004852">
    <property type="term" value="F:uroporphyrinogen-III synthase activity"/>
    <property type="evidence" value="ECO:0007669"/>
    <property type="project" value="InterPro"/>
</dbReference>
<dbReference type="SUPFAM" id="SSF69618">
    <property type="entry name" value="HemD-like"/>
    <property type="match status" value="1"/>
</dbReference>
<dbReference type="EMBL" id="JACVXA010000008">
    <property type="protein sequence ID" value="MBE3637437.1"/>
    <property type="molecule type" value="Genomic_DNA"/>
</dbReference>
<evidence type="ECO:0000313" key="3">
    <source>
        <dbReference type="Proteomes" id="UP000609121"/>
    </source>
</evidence>
<gene>
    <name evidence="2" type="ORF">ICN82_04375</name>
</gene>
<feature type="domain" description="Tetrapyrrole biosynthesis uroporphyrinogen III synthase" evidence="1">
    <location>
        <begin position="2"/>
        <end position="121"/>
    </location>
</feature>
<dbReference type="AlphaFoldDB" id="A0A8J7CW75"/>
<dbReference type="InterPro" id="IPR036108">
    <property type="entry name" value="4pyrrol_syn_uPrphyn_synt_sf"/>
</dbReference>
<name>A0A8J7CW75_9RHOB</name>
<dbReference type="Gene3D" id="3.40.50.10090">
    <property type="match status" value="1"/>
</dbReference>
<dbReference type="Proteomes" id="UP000609121">
    <property type="component" value="Unassembled WGS sequence"/>
</dbReference>
<proteinExistence type="predicted"/>
<dbReference type="GO" id="GO:0033014">
    <property type="term" value="P:tetrapyrrole biosynthetic process"/>
    <property type="evidence" value="ECO:0007669"/>
    <property type="project" value="InterPro"/>
</dbReference>
<reference evidence="2" key="1">
    <citation type="submission" date="2020-09" db="EMBL/GenBank/DDBJ databases">
        <title>A novel bacterium of genus Mangrovicoccus, isolated from South China Sea.</title>
        <authorList>
            <person name="Huang H."/>
            <person name="Mo K."/>
            <person name="Hu Y."/>
        </authorList>
    </citation>
    <scope>NUCLEOTIDE SEQUENCE</scope>
    <source>
        <strain evidence="2">HB182678</strain>
    </source>
</reference>